<dbReference type="SUPFAM" id="SSF52058">
    <property type="entry name" value="L domain-like"/>
    <property type="match status" value="2"/>
</dbReference>
<dbReference type="Proteomes" id="UP000515121">
    <property type="component" value="Unplaced"/>
</dbReference>
<protein>
    <submittedName>
        <fullName evidence="2">Uncharacterized protein LOC111297751</fullName>
    </submittedName>
</protein>
<dbReference type="KEGG" id="dzi:111297751"/>
<evidence type="ECO:0000313" key="1">
    <source>
        <dbReference type="Proteomes" id="UP000515121"/>
    </source>
</evidence>
<reference evidence="2" key="1">
    <citation type="submission" date="2025-08" db="UniProtKB">
        <authorList>
            <consortium name="RefSeq"/>
        </authorList>
    </citation>
    <scope>IDENTIFICATION</scope>
    <source>
        <tissue evidence="2">Fruit stalk</tissue>
    </source>
</reference>
<dbReference type="PANTHER" id="PTHR34630:SF108">
    <property type="entry name" value="NB-ARC DOMAIN PROTEIN"/>
    <property type="match status" value="1"/>
</dbReference>
<dbReference type="GeneID" id="111297751"/>
<dbReference type="InterPro" id="IPR032675">
    <property type="entry name" value="LRR_dom_sf"/>
</dbReference>
<accession>A0A6P5Z6B6</accession>
<dbReference type="Gene3D" id="3.80.10.10">
    <property type="entry name" value="Ribonuclease Inhibitor"/>
    <property type="match status" value="3"/>
</dbReference>
<dbReference type="PANTHER" id="PTHR34630">
    <property type="entry name" value="OS11G0677101 PROTEIN"/>
    <property type="match status" value="1"/>
</dbReference>
<dbReference type="OrthoDB" id="983746at2759"/>
<name>A0A6P5Z6B6_DURZI</name>
<sequence length="598" mass="67647">MPEWKEWKTCEVDEQRRKFRCLRDLLIVGCPNLIGPFPEYLPSLEKLEIRNCQNLVVSISNLPKLSELKIDGCEKVVLGSCTDLWSVKKITLSNISKFACITNERMSMSEKMKAEDLHVKGCEELVSLWQTEWGWLVPLRFLRNLKLENCPQVVSIGATEVEETAEILQLNIHCNIEHLRIEYCEGFQKLSEKLKCLRKLEIVKCPNLVSVLADNLPSTLKSLVMGECENLVCLLEDGEDINFSNTSLLECLEIFECKALKSLSSSSKLPVGLKTLQIWNCPELEFVAQEIGDNTCLESIQITFCENIQYLPQGMDNLKSLYLDECEKLEALPNLNSLQDLTLMSCPRVTSISEGGLPTNLTRLEISGPNIVKAVMEGGLHRLTTLKKLVIYGGNCDAVTFPESGLPTNLTMLYISGPSIVKAVMEWGLHRLTSLTRLFIGGGNCIDTVSFPQEEIKLPPSLNLISIAHFKNLRKLSSKGFQHLFSLQQLSILNCPKFKSLPKKEVLPSLLDLQIIDSPKLKKRWCKHDRRGTESREPGHFMFPPSILLFIVGIMQPTFCSSLFESYDFFNLWLNIDDCPLRSIDQESDSLGSLCEYR</sequence>
<dbReference type="RefSeq" id="XP_022748120.1">
    <property type="nucleotide sequence ID" value="XM_022892385.1"/>
</dbReference>
<proteinExistence type="predicted"/>
<evidence type="ECO:0000313" key="2">
    <source>
        <dbReference type="RefSeq" id="XP_022748120.1"/>
    </source>
</evidence>
<keyword evidence="1" id="KW-1185">Reference proteome</keyword>
<gene>
    <name evidence="2" type="primary">LOC111297751</name>
</gene>
<dbReference type="AlphaFoldDB" id="A0A6P5Z6B6"/>
<organism evidence="1 2">
    <name type="scientific">Durio zibethinus</name>
    <name type="common">Durian</name>
    <dbReference type="NCBI Taxonomy" id="66656"/>
    <lineage>
        <taxon>Eukaryota</taxon>
        <taxon>Viridiplantae</taxon>
        <taxon>Streptophyta</taxon>
        <taxon>Embryophyta</taxon>
        <taxon>Tracheophyta</taxon>
        <taxon>Spermatophyta</taxon>
        <taxon>Magnoliopsida</taxon>
        <taxon>eudicotyledons</taxon>
        <taxon>Gunneridae</taxon>
        <taxon>Pentapetalae</taxon>
        <taxon>rosids</taxon>
        <taxon>malvids</taxon>
        <taxon>Malvales</taxon>
        <taxon>Malvaceae</taxon>
        <taxon>Helicteroideae</taxon>
        <taxon>Durio</taxon>
    </lineage>
</organism>